<dbReference type="InterPro" id="IPR013538">
    <property type="entry name" value="ASHA1/2-like_C"/>
</dbReference>
<name>A0ABY5GVY2_9GAMM</name>
<evidence type="ECO:0000313" key="3">
    <source>
        <dbReference type="EMBL" id="UTW04156.1"/>
    </source>
</evidence>
<accession>A0ABY5GVY2</accession>
<comment type="similarity">
    <text evidence="1">Belongs to the AHA1 family.</text>
</comment>
<protein>
    <submittedName>
        <fullName evidence="3">SRPBCC domain-containing protein</fullName>
    </submittedName>
</protein>
<feature type="domain" description="Activator of Hsp90 ATPase homologue 1/2-like C-terminal" evidence="2">
    <location>
        <begin position="15"/>
        <end position="140"/>
    </location>
</feature>
<dbReference type="Proteomes" id="UP001059950">
    <property type="component" value="Chromosome"/>
</dbReference>
<evidence type="ECO:0000259" key="2">
    <source>
        <dbReference type="Pfam" id="PF08327"/>
    </source>
</evidence>
<organism evidence="3 4">
    <name type="scientific">Amphritea atlantica</name>
    <dbReference type="NCBI Taxonomy" id="355243"/>
    <lineage>
        <taxon>Bacteria</taxon>
        <taxon>Pseudomonadati</taxon>
        <taxon>Pseudomonadota</taxon>
        <taxon>Gammaproteobacteria</taxon>
        <taxon>Oceanospirillales</taxon>
        <taxon>Oceanospirillaceae</taxon>
        <taxon>Amphritea</taxon>
    </lineage>
</organism>
<proteinExistence type="inferred from homology"/>
<dbReference type="Gene3D" id="3.30.530.20">
    <property type="match status" value="1"/>
</dbReference>
<dbReference type="SUPFAM" id="SSF55961">
    <property type="entry name" value="Bet v1-like"/>
    <property type="match status" value="1"/>
</dbReference>
<evidence type="ECO:0000256" key="1">
    <source>
        <dbReference type="ARBA" id="ARBA00006817"/>
    </source>
</evidence>
<evidence type="ECO:0000313" key="4">
    <source>
        <dbReference type="Proteomes" id="UP001059950"/>
    </source>
</evidence>
<reference evidence="3" key="1">
    <citation type="submission" date="2021-04" db="EMBL/GenBank/DDBJ databases">
        <title>Oceanospirillales bacteria with DddD are important DMSP degraders in coastal seawater.</title>
        <authorList>
            <person name="Liu J."/>
        </authorList>
    </citation>
    <scope>NUCLEOTIDE SEQUENCE</scope>
    <source>
        <strain evidence="3">GY6</strain>
    </source>
</reference>
<dbReference type="EMBL" id="CP073344">
    <property type="protein sequence ID" value="UTW04156.1"/>
    <property type="molecule type" value="Genomic_DNA"/>
</dbReference>
<keyword evidence="4" id="KW-1185">Reference proteome</keyword>
<sequence>MIEARTLRTSRDLPYTPQEIYGAFASAELLALWWGPEGFSNSFEIFEFTEGGRWTFIMHGPDGSHYPNESCFEEIVPDSKIVIHHDCPPNFRLTVQLTPVSDGTHLVWEQVFEDAETAQAVKQRVGSANEQNIDRLTQVLSEVSNA</sequence>
<dbReference type="InterPro" id="IPR023393">
    <property type="entry name" value="START-like_dom_sf"/>
</dbReference>
<gene>
    <name evidence="3" type="ORF">KDX31_03830</name>
</gene>
<dbReference type="Pfam" id="PF08327">
    <property type="entry name" value="AHSA1"/>
    <property type="match status" value="1"/>
</dbReference>